<evidence type="ECO:0000313" key="2">
    <source>
        <dbReference type="EMBL" id="KGO87643.1"/>
    </source>
</evidence>
<feature type="transmembrane region" description="Helical" evidence="1">
    <location>
        <begin position="12"/>
        <end position="29"/>
    </location>
</feature>
<dbReference type="eggNOG" id="ENOG5032VBG">
    <property type="taxonomic scope" value="Bacteria"/>
</dbReference>
<protein>
    <recommendedName>
        <fullName evidence="4">Exosortase</fullName>
    </recommendedName>
</protein>
<dbReference type="STRING" id="1121895.GCA_000378485_01379"/>
<dbReference type="Proteomes" id="UP000030152">
    <property type="component" value="Unassembled WGS sequence"/>
</dbReference>
<keyword evidence="1" id="KW-0472">Membrane</keyword>
<evidence type="ECO:0000256" key="1">
    <source>
        <dbReference type="SAM" id="Phobius"/>
    </source>
</evidence>
<comment type="caution">
    <text evidence="2">The sequence shown here is derived from an EMBL/GenBank/DDBJ whole genome shotgun (WGS) entry which is preliminary data.</text>
</comment>
<dbReference type="EMBL" id="JRLX01000004">
    <property type="protein sequence ID" value="KGO87643.1"/>
    <property type="molecule type" value="Genomic_DNA"/>
</dbReference>
<keyword evidence="1" id="KW-0812">Transmembrane</keyword>
<feature type="transmembrane region" description="Helical" evidence="1">
    <location>
        <begin position="91"/>
        <end position="110"/>
    </location>
</feature>
<keyword evidence="3" id="KW-1185">Reference proteome</keyword>
<dbReference type="NCBIfam" id="TIGR04127">
    <property type="entry name" value="flavo_near_exo"/>
    <property type="match status" value="1"/>
</dbReference>
<gene>
    <name evidence="2" type="ORF">Q765_05800</name>
</gene>
<feature type="transmembrane region" description="Helical" evidence="1">
    <location>
        <begin position="116"/>
        <end position="139"/>
    </location>
</feature>
<organism evidence="2 3">
    <name type="scientific">Flavobacterium rivuli WB 3.3-2 = DSM 21788</name>
    <dbReference type="NCBI Taxonomy" id="1121895"/>
    <lineage>
        <taxon>Bacteria</taxon>
        <taxon>Pseudomonadati</taxon>
        <taxon>Bacteroidota</taxon>
        <taxon>Flavobacteriia</taxon>
        <taxon>Flavobacteriales</taxon>
        <taxon>Flavobacteriaceae</taxon>
        <taxon>Flavobacterium</taxon>
    </lineage>
</organism>
<dbReference type="AlphaFoldDB" id="A0A0A2M885"/>
<sequence length="144" mass="17021">MQQKLKLSANRWFGIIILFVLLVMVRIFQKHLFYDPLIRFFQSPKTNLPPYDTVKLFLGLAFRYLLNSLLSLGILWLVFKDAQIVKLSGMLLFVFFLVLAVALFIVLNLGEPSLLAVFYIRRFLIQPLFLILFLPAFYYQKHMR</sequence>
<dbReference type="InterPro" id="IPR026414">
    <property type="entry name" value="ExosoTase_F-assoc_memb"/>
</dbReference>
<evidence type="ECO:0000313" key="3">
    <source>
        <dbReference type="Proteomes" id="UP000030152"/>
    </source>
</evidence>
<feature type="transmembrane region" description="Helical" evidence="1">
    <location>
        <begin position="56"/>
        <end position="79"/>
    </location>
</feature>
<dbReference type="RefSeq" id="WP_020212516.1">
    <property type="nucleotide sequence ID" value="NZ_JRLX01000004.1"/>
</dbReference>
<name>A0A0A2M885_9FLAO</name>
<reference evidence="2 3" key="1">
    <citation type="submission" date="2013-09" db="EMBL/GenBank/DDBJ databases">
        <authorList>
            <person name="Zeng Z."/>
            <person name="Chen C."/>
        </authorList>
    </citation>
    <scope>NUCLEOTIDE SEQUENCE [LARGE SCALE GENOMIC DNA]</scope>
    <source>
        <strain evidence="2 3">WB 3.3-2</strain>
    </source>
</reference>
<accession>A0A0A2M885</accession>
<keyword evidence="1" id="KW-1133">Transmembrane helix</keyword>
<evidence type="ECO:0008006" key="4">
    <source>
        <dbReference type="Google" id="ProtNLM"/>
    </source>
</evidence>
<dbReference type="OrthoDB" id="982493at2"/>
<proteinExistence type="predicted"/>